<organism evidence="4 5">
    <name type="scientific">Pacificimonas pallii</name>
    <dbReference type="NCBI Taxonomy" id="2827236"/>
    <lineage>
        <taxon>Bacteria</taxon>
        <taxon>Pseudomonadati</taxon>
        <taxon>Pseudomonadota</taxon>
        <taxon>Alphaproteobacteria</taxon>
        <taxon>Sphingomonadales</taxon>
        <taxon>Sphingosinicellaceae</taxon>
        <taxon>Pacificimonas</taxon>
    </lineage>
</organism>
<proteinExistence type="inferred from homology"/>
<evidence type="ECO:0000256" key="1">
    <source>
        <dbReference type="HAMAP-Rule" id="MF_01077"/>
    </source>
</evidence>
<dbReference type="HAMAP" id="MF_01077">
    <property type="entry name" value="RimP"/>
    <property type="match status" value="1"/>
</dbReference>
<feature type="domain" description="Ribosome maturation factor RimP N-terminal" evidence="2">
    <location>
        <begin position="10"/>
        <end position="84"/>
    </location>
</feature>
<comment type="subcellular location">
    <subcellularLocation>
        <location evidence="1">Cytoplasm</location>
    </subcellularLocation>
</comment>
<dbReference type="Proteomes" id="UP000722336">
    <property type="component" value="Unassembled WGS sequence"/>
</dbReference>
<dbReference type="InterPro" id="IPR003728">
    <property type="entry name" value="Ribosome_maturation_RimP"/>
</dbReference>
<protein>
    <recommendedName>
        <fullName evidence="1">Ribosome maturation factor RimP</fullName>
    </recommendedName>
</protein>
<evidence type="ECO:0000313" key="5">
    <source>
        <dbReference type="Proteomes" id="UP000722336"/>
    </source>
</evidence>
<gene>
    <name evidence="1 4" type="primary">rimP</name>
    <name evidence="4" type="ORF">KCG44_04025</name>
</gene>
<reference evidence="4 5" key="1">
    <citation type="submission" date="2021-04" db="EMBL/GenBank/DDBJ databases">
        <authorList>
            <person name="Pira H."/>
            <person name="Risdian C."/>
            <person name="Wink J."/>
        </authorList>
    </citation>
    <scope>NUCLEOTIDE SEQUENCE [LARGE SCALE GENOMIC DNA]</scope>
    <source>
        <strain evidence="4 5">WHA3</strain>
    </source>
</reference>
<dbReference type="PANTHER" id="PTHR33867">
    <property type="entry name" value="RIBOSOME MATURATION FACTOR RIMP"/>
    <property type="match status" value="1"/>
</dbReference>
<feature type="domain" description="Ribosome maturation factor RimP C-terminal" evidence="3">
    <location>
        <begin position="87"/>
        <end position="154"/>
    </location>
</feature>
<comment type="caution">
    <text evidence="4">The sequence shown here is derived from an EMBL/GenBank/DDBJ whole genome shotgun (WGS) entry which is preliminary data.</text>
</comment>
<evidence type="ECO:0000313" key="4">
    <source>
        <dbReference type="EMBL" id="MBV7255948.1"/>
    </source>
</evidence>
<dbReference type="RefSeq" id="WP_218444661.1">
    <property type="nucleotide sequence ID" value="NZ_JAGSPA010000001.1"/>
</dbReference>
<dbReference type="PANTHER" id="PTHR33867:SF1">
    <property type="entry name" value="RIBOSOME MATURATION FACTOR RIMP"/>
    <property type="match status" value="1"/>
</dbReference>
<accession>A0ABS6SCW2</accession>
<dbReference type="Pfam" id="PF02576">
    <property type="entry name" value="RimP_N"/>
    <property type="match status" value="1"/>
</dbReference>
<dbReference type="InterPro" id="IPR028989">
    <property type="entry name" value="RimP_N"/>
</dbReference>
<keyword evidence="1" id="KW-0963">Cytoplasm</keyword>
<keyword evidence="1" id="KW-0690">Ribosome biogenesis</keyword>
<dbReference type="InterPro" id="IPR028998">
    <property type="entry name" value="RimP_C"/>
</dbReference>
<evidence type="ECO:0000259" key="3">
    <source>
        <dbReference type="Pfam" id="PF17384"/>
    </source>
</evidence>
<evidence type="ECO:0000259" key="2">
    <source>
        <dbReference type="Pfam" id="PF02576"/>
    </source>
</evidence>
<sequence>MADIAALTALVEPLVIARGWELVRIKMTTGEMGKTLQIMAEDPATGQLVVDQCAALSREVSELFDEVDPIEEEYNLEVSSPGIDRPLTRAKDFALWAGHKAKITLTDAIDGRKKFAGTLLGLEGEAAQLRLEDGSEAVMTFPIDAIHGAKLVLTDALIAATQPQSLN</sequence>
<comment type="function">
    <text evidence="1">Required for maturation of 30S ribosomal subunits.</text>
</comment>
<comment type="similarity">
    <text evidence="1">Belongs to the RimP family.</text>
</comment>
<keyword evidence="5" id="KW-1185">Reference proteome</keyword>
<dbReference type="NCBIfam" id="NF000932">
    <property type="entry name" value="PRK00092.2-5"/>
    <property type="match status" value="1"/>
</dbReference>
<dbReference type="CDD" id="cd01734">
    <property type="entry name" value="YlxS_C"/>
    <property type="match status" value="1"/>
</dbReference>
<dbReference type="Pfam" id="PF17384">
    <property type="entry name" value="DUF150_C"/>
    <property type="match status" value="1"/>
</dbReference>
<dbReference type="EMBL" id="JAGSPA010000001">
    <property type="protein sequence ID" value="MBV7255948.1"/>
    <property type="molecule type" value="Genomic_DNA"/>
</dbReference>
<name>A0ABS6SCW2_9SPHN</name>